<dbReference type="OrthoDB" id="5785537at2"/>
<dbReference type="Proteomes" id="UP000217005">
    <property type="component" value="Unassembled WGS sequence"/>
</dbReference>
<dbReference type="RefSeq" id="WP_094825562.1">
    <property type="nucleotide sequence ID" value="NZ_NEVL01000002.1"/>
</dbReference>
<feature type="transmembrane region" description="Helical" evidence="1">
    <location>
        <begin position="6"/>
        <end position="23"/>
    </location>
</feature>
<feature type="transmembrane region" description="Helical" evidence="1">
    <location>
        <begin position="77"/>
        <end position="101"/>
    </location>
</feature>
<organism evidence="2 3">
    <name type="scientific">Bordetella genomosp. 1</name>
    <dbReference type="NCBI Taxonomy" id="1395607"/>
    <lineage>
        <taxon>Bacteria</taxon>
        <taxon>Pseudomonadati</taxon>
        <taxon>Pseudomonadota</taxon>
        <taxon>Betaproteobacteria</taxon>
        <taxon>Burkholderiales</taxon>
        <taxon>Alcaligenaceae</taxon>
        <taxon>Bordetella</taxon>
    </lineage>
</organism>
<sequence>MNQTLAVWLLIALALVSANLPFLTERLFACWPWKQGGVEVVKPFWLRLVELLVYYGIVGGLGYAFEVTLGNPFAQTWEFYAITLALYLVLAYPGFVFRYLFRKPARA</sequence>
<keyword evidence="1" id="KW-1133">Transmembrane helix</keyword>
<protein>
    <recommendedName>
        <fullName evidence="4">DUF2818 domain-containing protein</fullName>
    </recommendedName>
</protein>
<keyword evidence="1" id="KW-0472">Membrane</keyword>
<evidence type="ECO:0000313" key="3">
    <source>
        <dbReference type="Proteomes" id="UP000217005"/>
    </source>
</evidence>
<dbReference type="AlphaFoldDB" id="A0A261SP77"/>
<keyword evidence="1" id="KW-0812">Transmembrane</keyword>
<name>A0A261SP77_9BORD</name>
<dbReference type="EMBL" id="NEVL01000002">
    <property type="protein sequence ID" value="OZI39189.1"/>
    <property type="molecule type" value="Genomic_DNA"/>
</dbReference>
<evidence type="ECO:0000256" key="1">
    <source>
        <dbReference type="SAM" id="Phobius"/>
    </source>
</evidence>
<feature type="transmembrane region" description="Helical" evidence="1">
    <location>
        <begin position="44"/>
        <end position="65"/>
    </location>
</feature>
<comment type="caution">
    <text evidence="2">The sequence shown here is derived from an EMBL/GenBank/DDBJ whole genome shotgun (WGS) entry which is preliminary data.</text>
</comment>
<dbReference type="PIRSF" id="PIRSF019883">
    <property type="entry name" value="UCP019883"/>
    <property type="match status" value="1"/>
</dbReference>
<dbReference type="InterPro" id="IPR016768">
    <property type="entry name" value="UCP019883"/>
</dbReference>
<evidence type="ECO:0000313" key="2">
    <source>
        <dbReference type="EMBL" id="OZI39189.1"/>
    </source>
</evidence>
<accession>A0A261SP77</accession>
<proteinExistence type="predicted"/>
<evidence type="ECO:0008006" key="4">
    <source>
        <dbReference type="Google" id="ProtNLM"/>
    </source>
</evidence>
<gene>
    <name evidence="2" type="ORF">CEG14_06580</name>
</gene>
<reference evidence="2 3" key="1">
    <citation type="submission" date="2017-05" db="EMBL/GenBank/DDBJ databases">
        <title>Complete and WGS of Bordetella genogroups.</title>
        <authorList>
            <person name="Spilker T."/>
            <person name="LiPuma J."/>
        </authorList>
    </citation>
    <scope>NUCLEOTIDE SEQUENCE [LARGE SCALE GENOMIC DNA]</scope>
    <source>
        <strain evidence="2 3">AU17610</strain>
    </source>
</reference>
<dbReference type="Pfam" id="PF10993">
    <property type="entry name" value="DUF2818"/>
    <property type="match status" value="1"/>
</dbReference>